<gene>
    <name evidence="4" type="ordered locus">Acid_4511</name>
</gene>
<feature type="repeat" description="TPR" evidence="3">
    <location>
        <begin position="140"/>
        <end position="173"/>
    </location>
</feature>
<reference evidence="4" key="1">
    <citation type="submission" date="2006-10" db="EMBL/GenBank/DDBJ databases">
        <title>Complete sequence of Solibacter usitatus Ellin6076.</title>
        <authorList>
            <consortium name="US DOE Joint Genome Institute"/>
            <person name="Copeland A."/>
            <person name="Lucas S."/>
            <person name="Lapidus A."/>
            <person name="Barry K."/>
            <person name="Detter J.C."/>
            <person name="Glavina del Rio T."/>
            <person name="Hammon N."/>
            <person name="Israni S."/>
            <person name="Dalin E."/>
            <person name="Tice H."/>
            <person name="Pitluck S."/>
            <person name="Thompson L.S."/>
            <person name="Brettin T."/>
            <person name="Bruce D."/>
            <person name="Han C."/>
            <person name="Tapia R."/>
            <person name="Gilna P."/>
            <person name="Schmutz J."/>
            <person name="Larimer F."/>
            <person name="Land M."/>
            <person name="Hauser L."/>
            <person name="Kyrpides N."/>
            <person name="Mikhailova N."/>
            <person name="Janssen P.H."/>
            <person name="Kuske C.R."/>
            <person name="Richardson P."/>
        </authorList>
    </citation>
    <scope>NUCLEOTIDE SEQUENCE</scope>
    <source>
        <strain evidence="4">Ellin6076</strain>
    </source>
</reference>
<proteinExistence type="predicted"/>
<organism evidence="4">
    <name type="scientific">Solibacter usitatus (strain Ellin6076)</name>
    <dbReference type="NCBI Taxonomy" id="234267"/>
    <lineage>
        <taxon>Bacteria</taxon>
        <taxon>Pseudomonadati</taxon>
        <taxon>Acidobacteriota</taxon>
        <taxon>Terriglobia</taxon>
        <taxon>Bryobacterales</taxon>
        <taxon>Solibacteraceae</taxon>
        <taxon>Candidatus Solibacter</taxon>
    </lineage>
</organism>
<dbReference type="Pfam" id="PF13181">
    <property type="entry name" value="TPR_8"/>
    <property type="match status" value="1"/>
</dbReference>
<evidence type="ECO:0000313" key="4">
    <source>
        <dbReference type="EMBL" id="ABJ85472.1"/>
    </source>
</evidence>
<dbReference type="PANTHER" id="PTHR44858">
    <property type="entry name" value="TETRATRICOPEPTIDE REPEAT PROTEIN 6"/>
    <property type="match status" value="1"/>
</dbReference>
<evidence type="ECO:0000256" key="1">
    <source>
        <dbReference type="ARBA" id="ARBA00022737"/>
    </source>
</evidence>
<dbReference type="SMART" id="SM00028">
    <property type="entry name" value="TPR"/>
    <property type="match status" value="2"/>
</dbReference>
<dbReference type="KEGG" id="sus:Acid_4511"/>
<dbReference type="HOGENOM" id="CLU_1049310_0_0_0"/>
<dbReference type="InParanoid" id="Q01XZ3"/>
<dbReference type="SUPFAM" id="SSF48452">
    <property type="entry name" value="TPR-like"/>
    <property type="match status" value="1"/>
</dbReference>
<accession>Q01XZ3</accession>
<keyword evidence="1" id="KW-0677">Repeat</keyword>
<evidence type="ECO:0000256" key="3">
    <source>
        <dbReference type="PROSITE-ProRule" id="PRU00339"/>
    </source>
</evidence>
<dbReference type="EMBL" id="CP000473">
    <property type="protein sequence ID" value="ABJ85472.1"/>
    <property type="molecule type" value="Genomic_DNA"/>
</dbReference>
<dbReference type="STRING" id="234267.Acid_4511"/>
<dbReference type="eggNOG" id="COG0457">
    <property type="taxonomic scope" value="Bacteria"/>
</dbReference>
<dbReference type="AlphaFoldDB" id="Q01XZ3"/>
<dbReference type="Gene3D" id="1.25.40.10">
    <property type="entry name" value="Tetratricopeptide repeat domain"/>
    <property type="match status" value="3"/>
</dbReference>
<dbReference type="OrthoDB" id="712930at2"/>
<evidence type="ECO:0000256" key="2">
    <source>
        <dbReference type="ARBA" id="ARBA00022803"/>
    </source>
</evidence>
<protein>
    <submittedName>
        <fullName evidence="4">Tetratricopeptide domain protein</fullName>
    </submittedName>
</protein>
<dbReference type="PROSITE" id="PS50005">
    <property type="entry name" value="TPR"/>
    <property type="match status" value="1"/>
</dbReference>
<dbReference type="InterPro" id="IPR019734">
    <property type="entry name" value="TPR_rpt"/>
</dbReference>
<name>Q01XZ3_SOLUE</name>
<sequence>MSLVLLFAGCSQMEIYEREISSSARALETARDDAHRAAAHSRLGSAYSEKARYSRAFNLIPAGEYERLFGLAINHHEQAIALDPASAVAYYSRGRTYFDRAFLETMVNGSLVGTDASRKAWYAPAAADFQKAVEKDAKHSEAWDMLGLSHQRVGELDEAIGAYSQEMALNRLGRSRLAEAYCDRGELHQKEKQLDAAIADYEKSIATGAMPDECSCDPYNPLLGLYSESRRYDQSWAVVHMALKVGKWIAPDSLAILKKESGRSN</sequence>
<dbReference type="InterPro" id="IPR011990">
    <property type="entry name" value="TPR-like_helical_dom_sf"/>
</dbReference>
<dbReference type="InterPro" id="IPR050498">
    <property type="entry name" value="Ycf3"/>
</dbReference>
<dbReference type="PANTHER" id="PTHR44858:SF1">
    <property type="entry name" value="UDP-N-ACETYLGLUCOSAMINE--PEPTIDE N-ACETYLGLUCOSAMINYLTRANSFERASE SPINDLY-RELATED"/>
    <property type="match status" value="1"/>
</dbReference>
<keyword evidence="2 3" id="KW-0802">TPR repeat</keyword>